<reference evidence="3" key="1">
    <citation type="submission" date="2016-10" db="EMBL/GenBank/DDBJ databases">
        <authorList>
            <person name="Wegmann U."/>
        </authorList>
    </citation>
    <scope>NUCLEOTIDE SEQUENCE [LARGE SCALE GENOMIC DNA]</scope>
</reference>
<proteinExistence type="predicted"/>
<evidence type="ECO:0000313" key="2">
    <source>
        <dbReference type="EMBL" id="SFV72070.1"/>
    </source>
</evidence>
<feature type="region of interest" description="Disordered" evidence="1">
    <location>
        <begin position="17"/>
        <end position="43"/>
    </location>
</feature>
<keyword evidence="3" id="KW-1185">Reference proteome</keyword>
<evidence type="ECO:0000313" key="3">
    <source>
        <dbReference type="Proteomes" id="UP000186323"/>
    </source>
</evidence>
<protein>
    <submittedName>
        <fullName evidence="2">Uncharacterized protein</fullName>
    </submittedName>
</protein>
<dbReference type="EMBL" id="LT630450">
    <property type="protein sequence ID" value="SFV72070.1"/>
    <property type="molecule type" value="Genomic_DNA"/>
</dbReference>
<dbReference type="KEGG" id="dpg:DESPIGER_0168"/>
<sequence>MVVVLHAVLLWTSCTGCRGKSGEDSHKKTQSPGTGTGLRKGNA</sequence>
<accession>A0A1K1LF69</accession>
<name>A0A1K1LF69_9BACT</name>
<dbReference type="AlphaFoldDB" id="A0A1K1LF69"/>
<organism evidence="2 3">
    <name type="scientific">Desulfovibrio piger</name>
    <dbReference type="NCBI Taxonomy" id="901"/>
    <lineage>
        <taxon>Bacteria</taxon>
        <taxon>Pseudomonadati</taxon>
        <taxon>Thermodesulfobacteriota</taxon>
        <taxon>Desulfovibrionia</taxon>
        <taxon>Desulfovibrionales</taxon>
        <taxon>Desulfovibrionaceae</taxon>
        <taxon>Desulfovibrio</taxon>
    </lineage>
</organism>
<gene>
    <name evidence="2" type="ORF">DESPIGER_0168</name>
</gene>
<evidence type="ECO:0000256" key="1">
    <source>
        <dbReference type="SAM" id="MobiDB-lite"/>
    </source>
</evidence>
<dbReference type="Proteomes" id="UP000186323">
    <property type="component" value="Chromosome I"/>
</dbReference>
<feature type="compositionally biased region" description="Gly residues" evidence="1">
    <location>
        <begin position="34"/>
        <end position="43"/>
    </location>
</feature>